<proteinExistence type="inferred from homology"/>
<dbReference type="GO" id="GO:0004733">
    <property type="term" value="F:pyridoxamine phosphate oxidase activity"/>
    <property type="evidence" value="ECO:0007669"/>
    <property type="project" value="InterPro"/>
</dbReference>
<evidence type="ECO:0000256" key="4">
    <source>
        <dbReference type="ARBA" id="ARBA00022643"/>
    </source>
</evidence>
<evidence type="ECO:0000313" key="8">
    <source>
        <dbReference type="EMBL" id="PRY39682.1"/>
    </source>
</evidence>
<gene>
    <name evidence="8" type="ORF">CLV43_107269</name>
</gene>
<keyword evidence="9" id="KW-1185">Reference proteome</keyword>
<dbReference type="InterPro" id="IPR011576">
    <property type="entry name" value="Pyridox_Oxase_N"/>
</dbReference>
<comment type="similarity">
    <text evidence="2">Belongs to the pyridoxamine 5'-phosphate oxidase family.</text>
</comment>
<dbReference type="PANTHER" id="PTHR10851:SF0">
    <property type="entry name" value="PYRIDOXINE-5'-PHOSPHATE OXIDASE"/>
    <property type="match status" value="1"/>
</dbReference>
<protein>
    <submittedName>
        <fullName evidence="8">Pyridoxamine 5'-phosphate oxidase</fullName>
    </submittedName>
</protein>
<dbReference type="PANTHER" id="PTHR10851">
    <property type="entry name" value="PYRIDOXINE-5-PHOSPHATE OXIDASE"/>
    <property type="match status" value="1"/>
</dbReference>
<comment type="caution">
    <text evidence="8">The sequence shown here is derived from an EMBL/GenBank/DDBJ whole genome shotgun (WGS) entry which is preliminary data.</text>
</comment>
<dbReference type="Proteomes" id="UP000239494">
    <property type="component" value="Unassembled WGS sequence"/>
</dbReference>
<evidence type="ECO:0000256" key="3">
    <source>
        <dbReference type="ARBA" id="ARBA00022630"/>
    </source>
</evidence>
<dbReference type="Pfam" id="PF10590">
    <property type="entry name" value="PNP_phzG_C"/>
    <property type="match status" value="1"/>
</dbReference>
<evidence type="ECO:0000259" key="7">
    <source>
        <dbReference type="Pfam" id="PF10590"/>
    </source>
</evidence>
<dbReference type="OrthoDB" id="9780392at2"/>
<dbReference type="NCBIfam" id="NF004231">
    <property type="entry name" value="PRK05679.1"/>
    <property type="match status" value="1"/>
</dbReference>
<evidence type="ECO:0000256" key="5">
    <source>
        <dbReference type="ARBA" id="ARBA00023002"/>
    </source>
</evidence>
<dbReference type="EMBL" id="PVTF01000007">
    <property type="protein sequence ID" value="PRY39682.1"/>
    <property type="molecule type" value="Genomic_DNA"/>
</dbReference>
<evidence type="ECO:0000256" key="2">
    <source>
        <dbReference type="ARBA" id="ARBA00007301"/>
    </source>
</evidence>
<dbReference type="InterPro" id="IPR019576">
    <property type="entry name" value="Pyridoxamine_oxidase_dimer_C"/>
</dbReference>
<organism evidence="8 9">
    <name type="scientific">Umezawaea tangerina</name>
    <dbReference type="NCBI Taxonomy" id="84725"/>
    <lineage>
        <taxon>Bacteria</taxon>
        <taxon>Bacillati</taxon>
        <taxon>Actinomycetota</taxon>
        <taxon>Actinomycetes</taxon>
        <taxon>Pseudonocardiales</taxon>
        <taxon>Pseudonocardiaceae</taxon>
        <taxon>Umezawaea</taxon>
    </lineage>
</organism>
<comment type="cofactor">
    <cofactor evidence="1">
        <name>FMN</name>
        <dbReference type="ChEBI" id="CHEBI:58210"/>
    </cofactor>
</comment>
<name>A0A2T0T1Z5_9PSEU</name>
<dbReference type="AlphaFoldDB" id="A0A2T0T1Z5"/>
<keyword evidence="3" id="KW-0285">Flavoprotein</keyword>
<dbReference type="GO" id="GO:0010181">
    <property type="term" value="F:FMN binding"/>
    <property type="evidence" value="ECO:0007669"/>
    <property type="project" value="InterPro"/>
</dbReference>
<accession>A0A2T0T1Z5</accession>
<evidence type="ECO:0000256" key="1">
    <source>
        <dbReference type="ARBA" id="ARBA00001917"/>
    </source>
</evidence>
<dbReference type="InterPro" id="IPR000659">
    <property type="entry name" value="Pyridox_Oxase"/>
</dbReference>
<dbReference type="Gene3D" id="2.30.110.10">
    <property type="entry name" value="Electron Transport, Fmn-binding Protein, Chain A"/>
    <property type="match status" value="1"/>
</dbReference>
<feature type="domain" description="Pyridoxamine 5'-phosphate oxidase N-terminal" evidence="6">
    <location>
        <begin position="73"/>
        <end position="195"/>
    </location>
</feature>
<evidence type="ECO:0000259" key="6">
    <source>
        <dbReference type="Pfam" id="PF01243"/>
    </source>
</evidence>
<keyword evidence="4" id="KW-0288">FMN</keyword>
<reference evidence="8 9" key="1">
    <citation type="submission" date="2018-03" db="EMBL/GenBank/DDBJ databases">
        <title>Genomic Encyclopedia of Archaeal and Bacterial Type Strains, Phase II (KMG-II): from individual species to whole genera.</title>
        <authorList>
            <person name="Goeker M."/>
        </authorList>
    </citation>
    <scope>NUCLEOTIDE SEQUENCE [LARGE SCALE GENOMIC DNA]</scope>
    <source>
        <strain evidence="8 9">DSM 44720</strain>
    </source>
</reference>
<keyword evidence="5" id="KW-0560">Oxidoreductase</keyword>
<dbReference type="SUPFAM" id="SSF50475">
    <property type="entry name" value="FMN-binding split barrel"/>
    <property type="match status" value="1"/>
</dbReference>
<feature type="domain" description="Pyridoxine 5'-phosphate oxidase dimerisation C-terminal" evidence="7">
    <location>
        <begin position="211"/>
        <end position="251"/>
    </location>
</feature>
<sequence>MPRTPWANPVISQCGRLHDHPWSGFASIDPVTATDNPIRRLLRGLPSLAGPLPSFDLDSAPDDPDALFEEWLRDAVESGVTEPHAMTLSTTDHGGRPSARVLILKNLDGGLWQFASGSGSRKGKELADNPWAALTFYWPSLGRQVRVRGAVVVADAEDSARDYLNRSPSARAAAKLSRQSDVLGSREESVAAVAEATEEILRDPDFVAPEWTVYGVRADEVEFWQGDEGRNHTRLRYTATGDGWSADLLWP</sequence>
<dbReference type="InterPro" id="IPR012349">
    <property type="entry name" value="Split_barrel_FMN-bd"/>
</dbReference>
<evidence type="ECO:0000313" key="9">
    <source>
        <dbReference type="Proteomes" id="UP000239494"/>
    </source>
</evidence>
<dbReference type="Pfam" id="PF01243">
    <property type="entry name" value="PNPOx_N"/>
    <property type="match status" value="1"/>
</dbReference>
<dbReference type="GO" id="GO:0008615">
    <property type="term" value="P:pyridoxine biosynthetic process"/>
    <property type="evidence" value="ECO:0007669"/>
    <property type="project" value="InterPro"/>
</dbReference>